<protein>
    <submittedName>
        <fullName evidence="1">Uncharacterized protein</fullName>
    </submittedName>
</protein>
<reference evidence="1 2" key="1">
    <citation type="submission" date="2019-04" db="EMBL/GenBank/DDBJ databases">
        <title>An improved genome assembly and genetic linkage map for asparagus bean, Vigna unguiculata ssp. sesquipedialis.</title>
        <authorList>
            <person name="Xia Q."/>
            <person name="Zhang R."/>
            <person name="Dong Y."/>
        </authorList>
    </citation>
    <scope>NUCLEOTIDE SEQUENCE [LARGE SCALE GENOMIC DNA]</scope>
    <source>
        <tissue evidence="1">Leaf</tissue>
    </source>
</reference>
<dbReference type="AlphaFoldDB" id="A0A4D6MJS5"/>
<sequence>MEQTIEQFFGTSTQSTFALRNTCLESIDICCCDLLPYLSATTDRARAGNHCYGSYTVTLGGVPKYEHSSQRPKTTKLVSYRLRRAIHMDPSVLATTSTLTPVTLTNLSSTQRVPRVHPPSRAQLEGCHLSSTRGMLRA</sequence>
<dbReference type="EMBL" id="CP039351">
    <property type="protein sequence ID" value="QCD99964.1"/>
    <property type="molecule type" value="Genomic_DNA"/>
</dbReference>
<evidence type="ECO:0000313" key="1">
    <source>
        <dbReference type="EMBL" id="QCD99964.1"/>
    </source>
</evidence>
<gene>
    <name evidence="1" type="ORF">DEO72_LG7g1251</name>
</gene>
<name>A0A4D6MJS5_VIGUN</name>
<dbReference type="Proteomes" id="UP000501690">
    <property type="component" value="Linkage Group LG7"/>
</dbReference>
<evidence type="ECO:0000313" key="2">
    <source>
        <dbReference type="Proteomes" id="UP000501690"/>
    </source>
</evidence>
<accession>A0A4D6MJS5</accession>
<proteinExistence type="predicted"/>
<organism evidence="1 2">
    <name type="scientific">Vigna unguiculata</name>
    <name type="common">Cowpea</name>
    <dbReference type="NCBI Taxonomy" id="3917"/>
    <lineage>
        <taxon>Eukaryota</taxon>
        <taxon>Viridiplantae</taxon>
        <taxon>Streptophyta</taxon>
        <taxon>Embryophyta</taxon>
        <taxon>Tracheophyta</taxon>
        <taxon>Spermatophyta</taxon>
        <taxon>Magnoliopsida</taxon>
        <taxon>eudicotyledons</taxon>
        <taxon>Gunneridae</taxon>
        <taxon>Pentapetalae</taxon>
        <taxon>rosids</taxon>
        <taxon>fabids</taxon>
        <taxon>Fabales</taxon>
        <taxon>Fabaceae</taxon>
        <taxon>Papilionoideae</taxon>
        <taxon>50 kb inversion clade</taxon>
        <taxon>NPAAA clade</taxon>
        <taxon>indigoferoid/millettioid clade</taxon>
        <taxon>Phaseoleae</taxon>
        <taxon>Vigna</taxon>
    </lineage>
</organism>
<keyword evidence="2" id="KW-1185">Reference proteome</keyword>